<protein>
    <recommendedName>
        <fullName evidence="1">Protein kinase domain-containing protein</fullName>
    </recommendedName>
</protein>
<dbReference type="InterPro" id="IPR011009">
    <property type="entry name" value="Kinase-like_dom_sf"/>
</dbReference>
<dbReference type="SUPFAM" id="SSF56112">
    <property type="entry name" value="Protein kinase-like (PK-like)"/>
    <property type="match status" value="1"/>
</dbReference>
<dbReference type="PROSITE" id="PS50011">
    <property type="entry name" value="PROTEIN_KINASE_DOM"/>
    <property type="match status" value="1"/>
</dbReference>
<organism evidence="2 3">
    <name type="scientific">Candolleomyces aberdarensis</name>
    <dbReference type="NCBI Taxonomy" id="2316362"/>
    <lineage>
        <taxon>Eukaryota</taxon>
        <taxon>Fungi</taxon>
        <taxon>Dikarya</taxon>
        <taxon>Basidiomycota</taxon>
        <taxon>Agaricomycotina</taxon>
        <taxon>Agaricomycetes</taxon>
        <taxon>Agaricomycetidae</taxon>
        <taxon>Agaricales</taxon>
        <taxon>Agaricineae</taxon>
        <taxon>Psathyrellaceae</taxon>
        <taxon>Candolleomyces</taxon>
    </lineage>
</organism>
<dbReference type="Proteomes" id="UP000290288">
    <property type="component" value="Unassembled WGS sequence"/>
</dbReference>
<proteinExistence type="predicted"/>
<feature type="domain" description="Protein kinase" evidence="1">
    <location>
        <begin position="1"/>
        <end position="230"/>
    </location>
</feature>
<dbReference type="OrthoDB" id="5987198at2759"/>
<evidence type="ECO:0000259" key="1">
    <source>
        <dbReference type="PROSITE" id="PS50011"/>
    </source>
</evidence>
<accession>A0A4Q2D7T3</accession>
<dbReference type="PROSITE" id="PS00108">
    <property type="entry name" value="PROTEIN_KINASE_ST"/>
    <property type="match status" value="1"/>
</dbReference>
<dbReference type="STRING" id="2316362.A0A4Q2D7T3"/>
<reference evidence="2 3" key="1">
    <citation type="submission" date="2019-01" db="EMBL/GenBank/DDBJ databases">
        <title>Draft genome sequence of Psathyrella aberdarensis IHI B618.</title>
        <authorList>
            <person name="Buettner E."/>
            <person name="Kellner H."/>
        </authorList>
    </citation>
    <scope>NUCLEOTIDE SEQUENCE [LARGE SCALE GENOMIC DNA]</scope>
    <source>
        <strain evidence="2 3">IHI B618</strain>
    </source>
</reference>
<dbReference type="GO" id="GO:0005524">
    <property type="term" value="F:ATP binding"/>
    <property type="evidence" value="ECO:0007669"/>
    <property type="project" value="InterPro"/>
</dbReference>
<dbReference type="Gene3D" id="1.10.510.10">
    <property type="entry name" value="Transferase(Phosphotransferase) domain 1"/>
    <property type="match status" value="1"/>
</dbReference>
<sequence>MADATKKSQSHFETLNPGEKYWRDKYRWLLDSGYRLRTRYHPDWIPSWNTNPRLHYAACEDSIANHRIAICDAVKVDDNSTVILKRVSPAGDTEELEIVEYLAEEPRKSDPRNHSVPILEILQPADQPVEKILVMPLCRPWDSPEFETLGEAAGCIRQLLEGVLYLHENRIAHRDIKSDNFMMDTSLFTKPFHPLSYNRSLDAKHQVHASPSNFDPLINRIILSLSTYIA</sequence>
<comment type="caution">
    <text evidence="2">The sequence shown here is derived from an EMBL/GenBank/DDBJ whole genome shotgun (WGS) entry which is preliminary data.</text>
</comment>
<keyword evidence="3" id="KW-1185">Reference proteome</keyword>
<dbReference type="InterPro" id="IPR008271">
    <property type="entry name" value="Ser/Thr_kinase_AS"/>
</dbReference>
<dbReference type="Pfam" id="PF00069">
    <property type="entry name" value="Pkinase"/>
    <property type="match status" value="1"/>
</dbReference>
<dbReference type="InterPro" id="IPR000719">
    <property type="entry name" value="Prot_kinase_dom"/>
</dbReference>
<evidence type="ECO:0000313" key="2">
    <source>
        <dbReference type="EMBL" id="RXW14656.1"/>
    </source>
</evidence>
<gene>
    <name evidence="2" type="ORF">EST38_g11206</name>
</gene>
<dbReference type="AlphaFoldDB" id="A0A4Q2D7T3"/>
<name>A0A4Q2D7T3_9AGAR</name>
<evidence type="ECO:0000313" key="3">
    <source>
        <dbReference type="Proteomes" id="UP000290288"/>
    </source>
</evidence>
<dbReference type="EMBL" id="SDEE01000667">
    <property type="protein sequence ID" value="RXW14656.1"/>
    <property type="molecule type" value="Genomic_DNA"/>
</dbReference>
<dbReference type="GO" id="GO:0004672">
    <property type="term" value="F:protein kinase activity"/>
    <property type="evidence" value="ECO:0007669"/>
    <property type="project" value="InterPro"/>
</dbReference>